<feature type="transmembrane region" description="Helical" evidence="9">
    <location>
        <begin position="253"/>
        <end position="276"/>
    </location>
</feature>
<protein>
    <recommendedName>
        <fullName evidence="10">G-protein coupled receptors family 1 profile domain-containing protein</fullName>
    </recommendedName>
</protein>
<dbReference type="InterPro" id="IPR017452">
    <property type="entry name" value="GPCR_Rhodpsn_7TM"/>
</dbReference>
<feature type="transmembrane region" description="Helical" evidence="9">
    <location>
        <begin position="34"/>
        <end position="57"/>
    </location>
</feature>
<dbReference type="PROSITE" id="PS00237">
    <property type="entry name" value="G_PROTEIN_RECEP_F1_1"/>
    <property type="match status" value="1"/>
</dbReference>
<dbReference type="Gene3D" id="1.20.1070.10">
    <property type="entry name" value="Rhodopsin 7-helix transmembrane proteins"/>
    <property type="match status" value="1"/>
</dbReference>
<comment type="similarity">
    <text evidence="8">Belongs to the G-protein coupled receptor 1 family.</text>
</comment>
<dbReference type="SUPFAM" id="SSF81321">
    <property type="entry name" value="Family A G protein-coupled receptor-like"/>
    <property type="match status" value="1"/>
</dbReference>
<dbReference type="PANTHER" id="PTHR45695">
    <property type="entry name" value="LEUCOKININ RECEPTOR-RELATED"/>
    <property type="match status" value="1"/>
</dbReference>
<keyword evidence="4 8" id="KW-0297">G-protein coupled receptor</keyword>
<keyword evidence="12" id="KW-1185">Reference proteome</keyword>
<dbReference type="InterPro" id="IPR000276">
    <property type="entry name" value="GPCR_Rhodpsn"/>
</dbReference>
<name>A0ABN8LPE5_9CNID</name>
<dbReference type="SMART" id="SM01381">
    <property type="entry name" value="7TM_GPCR_Srsx"/>
    <property type="match status" value="1"/>
</dbReference>
<evidence type="ECO:0000256" key="1">
    <source>
        <dbReference type="ARBA" id="ARBA00004141"/>
    </source>
</evidence>
<evidence type="ECO:0000256" key="4">
    <source>
        <dbReference type="ARBA" id="ARBA00023040"/>
    </source>
</evidence>
<keyword evidence="7 8" id="KW-0807">Transducer</keyword>
<keyword evidence="6 8" id="KW-0675">Receptor</keyword>
<feature type="transmembrane region" description="Helical" evidence="9">
    <location>
        <begin position="69"/>
        <end position="92"/>
    </location>
</feature>
<dbReference type="Proteomes" id="UP001159427">
    <property type="component" value="Unassembled WGS sequence"/>
</dbReference>
<dbReference type="CDD" id="cd14993">
    <property type="entry name" value="7tmA_CCKR-like"/>
    <property type="match status" value="1"/>
</dbReference>
<evidence type="ECO:0000256" key="8">
    <source>
        <dbReference type="RuleBase" id="RU000688"/>
    </source>
</evidence>
<comment type="subcellular location">
    <subcellularLocation>
        <location evidence="1">Membrane</location>
        <topology evidence="1">Multi-pass membrane protein</topology>
    </subcellularLocation>
</comment>
<evidence type="ECO:0000256" key="6">
    <source>
        <dbReference type="ARBA" id="ARBA00023170"/>
    </source>
</evidence>
<keyword evidence="3 9" id="KW-1133">Transmembrane helix</keyword>
<dbReference type="EMBL" id="CALNXI010000065">
    <property type="protein sequence ID" value="CAH3017563.1"/>
    <property type="molecule type" value="Genomic_DNA"/>
</dbReference>
<evidence type="ECO:0000313" key="12">
    <source>
        <dbReference type="Proteomes" id="UP001159427"/>
    </source>
</evidence>
<comment type="caution">
    <text evidence="11">The sequence shown here is derived from an EMBL/GenBank/DDBJ whole genome shotgun (WGS) entry which is preliminary data.</text>
</comment>
<keyword evidence="2 8" id="KW-0812">Transmembrane</keyword>
<reference evidence="11 12" key="1">
    <citation type="submission" date="2022-05" db="EMBL/GenBank/DDBJ databases">
        <authorList>
            <consortium name="Genoscope - CEA"/>
            <person name="William W."/>
        </authorList>
    </citation>
    <scope>NUCLEOTIDE SEQUENCE [LARGE SCALE GENOMIC DNA]</scope>
</reference>
<feature type="transmembrane region" description="Helical" evidence="9">
    <location>
        <begin position="198"/>
        <end position="223"/>
    </location>
</feature>
<gene>
    <name evidence="11" type="ORF">PEVE_00038394</name>
</gene>
<proteinExistence type="inferred from homology"/>
<evidence type="ECO:0000256" key="2">
    <source>
        <dbReference type="ARBA" id="ARBA00022692"/>
    </source>
</evidence>
<evidence type="ECO:0000259" key="10">
    <source>
        <dbReference type="PROSITE" id="PS50262"/>
    </source>
</evidence>
<sequence>MATDVSNNTIASSSPAPQCPVFSESYTEQVLKCVAYSIIMFCSLVGNVLVICVVLLYRHMRTVTNYLIVNMAVADLLITAFNMPITISVIAGSQIEWSESVAAEMLCKFIPFSQSLSIASSVLSLTAIAVDRFLAVMYPLKRYISFHAAYVLIVVVWIVGIAVNSPFLYAQKIIVLEEVLSCEEIWTPVFGENAAKDFTIVLFVLFYAVPLLTMSILYSFVVYKLWVRKVPGNQTTENQLRAEKSRKKVLKMLLVVVTLFALCWLPVYITQFIWFFGSERFPCGPPAVLAFLAFFLGHTNSALNPAIYVIFNSNFRKGFRDVLLCRCRRRNRVNVVPQNLPGTHGTAFGADNTSLNTSPIALSRFRGSSRTSTTLRR</sequence>
<dbReference type="PANTHER" id="PTHR45695:SF9">
    <property type="entry name" value="LEUCOKININ RECEPTOR"/>
    <property type="match status" value="1"/>
</dbReference>
<evidence type="ECO:0000313" key="11">
    <source>
        <dbReference type="EMBL" id="CAH3017563.1"/>
    </source>
</evidence>
<dbReference type="Pfam" id="PF00001">
    <property type="entry name" value="7tm_1"/>
    <property type="match status" value="1"/>
</dbReference>
<feature type="transmembrane region" description="Helical" evidence="9">
    <location>
        <begin position="112"/>
        <end position="131"/>
    </location>
</feature>
<dbReference type="PROSITE" id="PS50262">
    <property type="entry name" value="G_PROTEIN_RECEP_F1_2"/>
    <property type="match status" value="1"/>
</dbReference>
<keyword evidence="5 9" id="KW-0472">Membrane</keyword>
<evidence type="ECO:0000256" key="7">
    <source>
        <dbReference type="ARBA" id="ARBA00023224"/>
    </source>
</evidence>
<evidence type="ECO:0000256" key="3">
    <source>
        <dbReference type="ARBA" id="ARBA00022989"/>
    </source>
</evidence>
<evidence type="ECO:0000256" key="9">
    <source>
        <dbReference type="SAM" id="Phobius"/>
    </source>
</evidence>
<evidence type="ECO:0000256" key="5">
    <source>
        <dbReference type="ARBA" id="ARBA00023136"/>
    </source>
</evidence>
<dbReference type="PRINTS" id="PR00237">
    <property type="entry name" value="GPCRRHODOPSN"/>
</dbReference>
<feature type="domain" description="G-protein coupled receptors family 1 profile" evidence="10">
    <location>
        <begin position="46"/>
        <end position="308"/>
    </location>
</feature>
<feature type="transmembrane region" description="Helical" evidence="9">
    <location>
        <begin position="143"/>
        <end position="163"/>
    </location>
</feature>
<accession>A0ABN8LPE5</accession>
<feature type="transmembrane region" description="Helical" evidence="9">
    <location>
        <begin position="288"/>
        <end position="311"/>
    </location>
</feature>
<organism evidence="11 12">
    <name type="scientific">Porites evermanni</name>
    <dbReference type="NCBI Taxonomy" id="104178"/>
    <lineage>
        <taxon>Eukaryota</taxon>
        <taxon>Metazoa</taxon>
        <taxon>Cnidaria</taxon>
        <taxon>Anthozoa</taxon>
        <taxon>Hexacorallia</taxon>
        <taxon>Scleractinia</taxon>
        <taxon>Fungiina</taxon>
        <taxon>Poritidae</taxon>
        <taxon>Porites</taxon>
    </lineage>
</organism>